<evidence type="ECO:0000313" key="3">
    <source>
        <dbReference type="Proteomes" id="UP000006062"/>
    </source>
</evidence>
<dbReference type="KEGG" id="tvi:Thivi_2638"/>
<accession>I3YC51</accession>
<dbReference type="HOGENOM" id="CLU_1531852_0_0_6"/>
<organism evidence="2 3">
    <name type="scientific">Thiocystis violascens (strain ATCC 17096 / DSM 198 / 6111)</name>
    <name type="common">Chromatium violascens</name>
    <dbReference type="NCBI Taxonomy" id="765911"/>
    <lineage>
        <taxon>Bacteria</taxon>
        <taxon>Pseudomonadati</taxon>
        <taxon>Pseudomonadota</taxon>
        <taxon>Gammaproteobacteria</taxon>
        <taxon>Chromatiales</taxon>
        <taxon>Chromatiaceae</taxon>
        <taxon>Thiocystis</taxon>
    </lineage>
</organism>
<feature type="region of interest" description="Disordered" evidence="1">
    <location>
        <begin position="91"/>
        <end position="127"/>
    </location>
</feature>
<feature type="compositionally biased region" description="Low complexity" evidence="1">
    <location>
        <begin position="163"/>
        <end position="175"/>
    </location>
</feature>
<protein>
    <submittedName>
        <fullName evidence="2">Uncharacterized protein</fullName>
    </submittedName>
</protein>
<name>I3YC51_THIV6</name>
<proteinExistence type="predicted"/>
<evidence type="ECO:0000256" key="1">
    <source>
        <dbReference type="SAM" id="MobiDB-lite"/>
    </source>
</evidence>
<dbReference type="EMBL" id="CP003154">
    <property type="protein sequence ID" value="AFL74569.1"/>
    <property type="molecule type" value="Genomic_DNA"/>
</dbReference>
<feature type="compositionally biased region" description="Low complexity" evidence="1">
    <location>
        <begin position="106"/>
        <end position="117"/>
    </location>
</feature>
<dbReference type="OrthoDB" id="9953682at2"/>
<evidence type="ECO:0000313" key="2">
    <source>
        <dbReference type="EMBL" id="AFL74569.1"/>
    </source>
</evidence>
<sequence>MKSYRDDKQILAMALEDGCYQSLTAALKRMDGQQSAIIVGNRIDLVHATPGDAGYSCFDAENPVAMVDLLLKLAPIIGPMDGAALRYNENAPSQQGRAHCSHRNEAAPPRGRRWPAPSGNAGIVSNAEHELSSPIRVVTRNRRCLFSSPVTRNQATPSIVRCSPSPRATRATAPP</sequence>
<feature type="region of interest" description="Disordered" evidence="1">
    <location>
        <begin position="149"/>
        <end position="175"/>
    </location>
</feature>
<reference evidence="2 3" key="1">
    <citation type="submission" date="2012-06" db="EMBL/GenBank/DDBJ databases">
        <title>Complete sequence of Thiocystis violascens DSM 198.</title>
        <authorList>
            <consortium name="US DOE Joint Genome Institute"/>
            <person name="Lucas S."/>
            <person name="Han J."/>
            <person name="Lapidus A."/>
            <person name="Cheng J.-F."/>
            <person name="Goodwin L."/>
            <person name="Pitluck S."/>
            <person name="Peters L."/>
            <person name="Ovchinnikova G."/>
            <person name="Teshima H."/>
            <person name="Detter J.C."/>
            <person name="Han C."/>
            <person name="Tapia R."/>
            <person name="Land M."/>
            <person name="Hauser L."/>
            <person name="Kyrpides N."/>
            <person name="Ivanova N."/>
            <person name="Pagani I."/>
            <person name="Vogl K."/>
            <person name="Liu Z."/>
            <person name="Frigaard N.-U."/>
            <person name="Bryant D."/>
            <person name="Woyke T."/>
        </authorList>
    </citation>
    <scope>NUCLEOTIDE SEQUENCE [LARGE SCALE GENOMIC DNA]</scope>
    <source>
        <strain evidence="3">ATCC 17096 / DSM 198 / 6111</strain>
    </source>
</reference>
<gene>
    <name evidence="2" type="ordered locus">Thivi_2638</name>
</gene>
<dbReference type="Proteomes" id="UP000006062">
    <property type="component" value="Chromosome"/>
</dbReference>
<keyword evidence="3" id="KW-1185">Reference proteome</keyword>
<dbReference type="AlphaFoldDB" id="I3YC51"/>